<evidence type="ECO:0000313" key="11">
    <source>
        <dbReference type="Proteomes" id="UP000178606"/>
    </source>
</evidence>
<dbReference type="Gene3D" id="3.80.30.20">
    <property type="entry name" value="tm_1862 like domain"/>
    <property type="match status" value="1"/>
</dbReference>
<dbReference type="CDD" id="cd02068">
    <property type="entry name" value="radical_SAM_B12_BD"/>
    <property type="match status" value="1"/>
</dbReference>
<dbReference type="SFLD" id="SFLDG01082">
    <property type="entry name" value="B12-binding_domain_containing"/>
    <property type="match status" value="1"/>
</dbReference>
<evidence type="ECO:0000313" key="10">
    <source>
        <dbReference type="EMBL" id="OGG51713.1"/>
    </source>
</evidence>
<dbReference type="AlphaFoldDB" id="A0A1F6CRD9"/>
<evidence type="ECO:0000256" key="1">
    <source>
        <dbReference type="ARBA" id="ARBA00001966"/>
    </source>
</evidence>
<protein>
    <submittedName>
        <fullName evidence="10">Uncharacterized protein</fullName>
    </submittedName>
</protein>
<dbReference type="CDD" id="cd01335">
    <property type="entry name" value="Radical_SAM"/>
    <property type="match status" value="1"/>
</dbReference>
<proteinExistence type="predicted"/>
<dbReference type="InterPro" id="IPR058240">
    <property type="entry name" value="rSAM_sf"/>
</dbReference>
<organism evidence="10 11">
    <name type="scientific">Handelsmanbacteria sp. (strain RIFCSPLOWO2_12_FULL_64_10)</name>
    <dbReference type="NCBI Taxonomy" id="1817868"/>
    <lineage>
        <taxon>Bacteria</taxon>
        <taxon>Candidatus Handelsmaniibacteriota</taxon>
    </lineage>
</organism>
<evidence type="ECO:0000256" key="5">
    <source>
        <dbReference type="ARBA" id="ARBA00022723"/>
    </source>
</evidence>
<dbReference type="GO" id="GO:0031419">
    <property type="term" value="F:cobalamin binding"/>
    <property type="evidence" value="ECO:0007669"/>
    <property type="project" value="InterPro"/>
</dbReference>
<dbReference type="InterPro" id="IPR051198">
    <property type="entry name" value="BchE-like"/>
</dbReference>
<keyword evidence="5" id="KW-0479">Metal-binding</keyword>
<dbReference type="Proteomes" id="UP000178606">
    <property type="component" value="Unassembled WGS sequence"/>
</dbReference>
<dbReference type="SUPFAM" id="SSF102114">
    <property type="entry name" value="Radical SAM enzymes"/>
    <property type="match status" value="1"/>
</dbReference>
<evidence type="ECO:0000259" key="9">
    <source>
        <dbReference type="PROSITE" id="PS51918"/>
    </source>
</evidence>
<dbReference type="GO" id="GO:0046872">
    <property type="term" value="F:metal ion binding"/>
    <property type="evidence" value="ECO:0007669"/>
    <property type="project" value="UniProtKB-KW"/>
</dbReference>
<dbReference type="SFLD" id="SFLDS00029">
    <property type="entry name" value="Radical_SAM"/>
    <property type="match status" value="1"/>
</dbReference>
<dbReference type="GO" id="GO:0003824">
    <property type="term" value="F:catalytic activity"/>
    <property type="evidence" value="ECO:0007669"/>
    <property type="project" value="InterPro"/>
</dbReference>
<dbReference type="InterPro" id="IPR034466">
    <property type="entry name" value="Methyltransferase_Class_B"/>
</dbReference>
<dbReference type="GO" id="GO:0005829">
    <property type="term" value="C:cytosol"/>
    <property type="evidence" value="ECO:0007669"/>
    <property type="project" value="TreeGrafter"/>
</dbReference>
<dbReference type="GO" id="GO:0051539">
    <property type="term" value="F:4 iron, 4 sulfur cluster binding"/>
    <property type="evidence" value="ECO:0007669"/>
    <property type="project" value="UniProtKB-KW"/>
</dbReference>
<comment type="caution">
    <text evidence="10">The sequence shown here is derived from an EMBL/GenBank/DDBJ whole genome shotgun (WGS) entry which is preliminary data.</text>
</comment>
<dbReference type="InterPro" id="IPR007197">
    <property type="entry name" value="rSAM"/>
</dbReference>
<reference evidence="10 11" key="1">
    <citation type="journal article" date="2016" name="Nat. Commun.">
        <title>Thousands of microbial genomes shed light on interconnected biogeochemical processes in an aquifer system.</title>
        <authorList>
            <person name="Anantharaman K."/>
            <person name="Brown C.T."/>
            <person name="Hug L.A."/>
            <person name="Sharon I."/>
            <person name="Castelle C.J."/>
            <person name="Probst A.J."/>
            <person name="Thomas B.C."/>
            <person name="Singh A."/>
            <person name="Wilkins M.J."/>
            <person name="Karaoz U."/>
            <person name="Brodie E.L."/>
            <person name="Williams K.H."/>
            <person name="Hubbard S.S."/>
            <person name="Banfield J.F."/>
        </authorList>
    </citation>
    <scope>NUCLEOTIDE SEQUENCE [LARGE SCALE GENOMIC DNA]</scope>
    <source>
        <strain evidence="11">RIFCSPLOWO2_12_FULL_64_10</strain>
    </source>
</reference>
<evidence type="ECO:0000259" key="8">
    <source>
        <dbReference type="PROSITE" id="PS51332"/>
    </source>
</evidence>
<feature type="domain" description="Radical SAM core" evidence="9">
    <location>
        <begin position="183"/>
        <end position="409"/>
    </location>
</feature>
<keyword evidence="2" id="KW-0489">Methyltransferase</keyword>
<dbReference type="EMBL" id="MFKF01000173">
    <property type="protein sequence ID" value="OGG51713.1"/>
    <property type="molecule type" value="Genomic_DNA"/>
</dbReference>
<keyword evidence="3" id="KW-0808">Transferase</keyword>
<dbReference type="PROSITE" id="PS51918">
    <property type="entry name" value="RADICAL_SAM"/>
    <property type="match status" value="1"/>
</dbReference>
<dbReference type="SMART" id="SM00729">
    <property type="entry name" value="Elp3"/>
    <property type="match status" value="1"/>
</dbReference>
<keyword evidence="7" id="KW-0411">Iron-sulfur</keyword>
<dbReference type="Pfam" id="PF04055">
    <property type="entry name" value="Radical_SAM"/>
    <property type="match status" value="1"/>
</dbReference>
<evidence type="ECO:0000256" key="4">
    <source>
        <dbReference type="ARBA" id="ARBA00022691"/>
    </source>
</evidence>
<dbReference type="InterPro" id="IPR006638">
    <property type="entry name" value="Elp3/MiaA/NifB-like_rSAM"/>
</dbReference>
<evidence type="ECO:0000256" key="2">
    <source>
        <dbReference type="ARBA" id="ARBA00022603"/>
    </source>
</evidence>
<dbReference type="Gene3D" id="3.40.50.280">
    <property type="entry name" value="Cobalamin-binding domain"/>
    <property type="match status" value="1"/>
</dbReference>
<dbReference type="SFLD" id="SFLDG01123">
    <property type="entry name" value="methyltransferase_(Class_B)"/>
    <property type="match status" value="1"/>
</dbReference>
<dbReference type="PANTHER" id="PTHR43409:SF7">
    <property type="entry name" value="BLL1977 PROTEIN"/>
    <property type="match status" value="1"/>
</dbReference>
<dbReference type="InterPro" id="IPR006158">
    <property type="entry name" value="Cobalamin-bd"/>
</dbReference>
<evidence type="ECO:0000256" key="6">
    <source>
        <dbReference type="ARBA" id="ARBA00023004"/>
    </source>
</evidence>
<name>A0A1F6CRD9_HANXR</name>
<comment type="cofactor">
    <cofactor evidence="1">
        <name>[4Fe-4S] cluster</name>
        <dbReference type="ChEBI" id="CHEBI:49883"/>
    </cofactor>
</comment>
<evidence type="ECO:0000256" key="3">
    <source>
        <dbReference type="ARBA" id="ARBA00022679"/>
    </source>
</evidence>
<dbReference type="InterPro" id="IPR023404">
    <property type="entry name" value="rSAM_horseshoe"/>
</dbReference>
<accession>A0A1F6CRD9</accession>
<dbReference type="PANTHER" id="PTHR43409">
    <property type="entry name" value="ANAEROBIC MAGNESIUM-PROTOPORPHYRIN IX MONOMETHYL ESTER CYCLASE-RELATED"/>
    <property type="match status" value="1"/>
</dbReference>
<evidence type="ECO:0000256" key="7">
    <source>
        <dbReference type="ARBA" id="ARBA00023014"/>
    </source>
</evidence>
<keyword evidence="4" id="KW-0949">S-adenosyl-L-methionine</keyword>
<sequence length="493" mass="55939">MKILLISPPLHSLYFATRVIIPPLGLLYVAGKLDADGHDVEVRDMSFHEGPETYDGFDLVGITCTTPQYPEALQYAQKAHDAGCRTLIGGTHVTFTTQTTLRLGYVDFVIRGEGEQAVSILCRNLEEEGSRFDPRKVPSLSWYDPETKSVVDNPQIPDIKTVDDLPRPARHLLNMEPYKITRLRGKPVTTMITSRGCPFDCTFCSVPTLYQKRKWRSREAVMAVNEMEDLCQEYGFTGALLVDDLLTTNVKRVHELCAEIIERGLKVHWWCQSRAGLLVDHPDLVEHMARAGCSNVFLGLESGNEHVLVHWNKKMSLSTGHEAVELLRSHGIRALTSFIIGAENETEADIERTIQYAKDLDAHQAQFSILTPYPGTADWDRNKDRIFDNNWANFTGSRVVFHRDSVPGDVIEAKLRKAYLTFYNPFRRFRKVLQNTSGLSPKCLWDIWRVMRQKEEVPILDPVSDTIPLATPDREVFFRNRPQGSPAQIEAAD</sequence>
<feature type="domain" description="B12-binding" evidence="8">
    <location>
        <begin position="9"/>
        <end position="132"/>
    </location>
</feature>
<dbReference type="PROSITE" id="PS51332">
    <property type="entry name" value="B12_BINDING"/>
    <property type="match status" value="1"/>
</dbReference>
<dbReference type="Pfam" id="PF02310">
    <property type="entry name" value="B12-binding"/>
    <property type="match status" value="1"/>
</dbReference>
<gene>
    <name evidence="10" type="ORF">A3F84_23475</name>
</gene>
<keyword evidence="6" id="KW-0408">Iron</keyword>